<dbReference type="NCBIfam" id="TIGR00014">
    <property type="entry name" value="arsC"/>
    <property type="match status" value="1"/>
</dbReference>
<accession>A0A7W9A535</accession>
<dbReference type="RefSeq" id="WP_123285991.1">
    <property type="nucleotide sequence ID" value="NZ_JACIJB010000012.1"/>
</dbReference>
<evidence type="ECO:0000256" key="7">
    <source>
        <dbReference type="RuleBase" id="RU362029"/>
    </source>
</evidence>
<evidence type="ECO:0000256" key="2">
    <source>
        <dbReference type="ARBA" id="ARBA00022849"/>
    </source>
</evidence>
<evidence type="ECO:0000256" key="4">
    <source>
        <dbReference type="ARBA" id="ARBA00038969"/>
    </source>
</evidence>
<keyword evidence="2" id="KW-0059">Arsenical resistance</keyword>
<dbReference type="PANTHER" id="PTHR30041">
    <property type="entry name" value="ARSENATE REDUCTASE"/>
    <property type="match status" value="1"/>
</dbReference>
<name>A0A7W9A535_9CAUL</name>
<gene>
    <name evidence="8" type="ORF">FHS65_002324</name>
</gene>
<dbReference type="Pfam" id="PF03960">
    <property type="entry name" value="ArsC"/>
    <property type="match status" value="1"/>
</dbReference>
<dbReference type="PANTHER" id="PTHR30041:SF5">
    <property type="entry name" value="ARSENATE REDUCTASE-RELATED"/>
    <property type="match status" value="1"/>
</dbReference>
<dbReference type="Proteomes" id="UP000548978">
    <property type="component" value="Unassembled WGS sequence"/>
</dbReference>
<dbReference type="SUPFAM" id="SSF52833">
    <property type="entry name" value="Thioredoxin-like"/>
    <property type="match status" value="1"/>
</dbReference>
<protein>
    <recommendedName>
        <fullName evidence="5 7">Arsenate reductase</fullName>
        <ecNumber evidence="4 7">1.20.4.1</ecNumber>
    </recommendedName>
</protein>
<sequence>MTVTVYHNPKCGTSRNVLEMVGASGVEPEVVEYLKTGWTPDQLTDLAVRTGEGLKGLLRVRGTTAEARGLTADNVSDQALLAAMVEDPALVNRPIVVTPKGAALCRPSERVLDLLDEPPSRFVKEDGEIVGG</sequence>
<evidence type="ECO:0000256" key="5">
    <source>
        <dbReference type="ARBA" id="ARBA00039879"/>
    </source>
</evidence>
<evidence type="ECO:0000256" key="6">
    <source>
        <dbReference type="PROSITE-ProRule" id="PRU01282"/>
    </source>
</evidence>
<dbReference type="InterPro" id="IPR036249">
    <property type="entry name" value="Thioredoxin-like_sf"/>
</dbReference>
<dbReference type="OrthoDB" id="9790554at2"/>
<dbReference type="PROSITE" id="PS51353">
    <property type="entry name" value="ARSC"/>
    <property type="match status" value="1"/>
</dbReference>
<evidence type="ECO:0000256" key="1">
    <source>
        <dbReference type="ARBA" id="ARBA00007198"/>
    </source>
</evidence>
<comment type="similarity">
    <text evidence="1 6 7">Belongs to the ArsC family.</text>
</comment>
<dbReference type="GO" id="GO:0046685">
    <property type="term" value="P:response to arsenic-containing substance"/>
    <property type="evidence" value="ECO:0007669"/>
    <property type="project" value="UniProtKB-KW"/>
</dbReference>
<keyword evidence="9" id="KW-1185">Reference proteome</keyword>
<proteinExistence type="inferred from homology"/>
<evidence type="ECO:0000256" key="3">
    <source>
        <dbReference type="ARBA" id="ARBA00023002"/>
    </source>
</evidence>
<evidence type="ECO:0000313" key="8">
    <source>
        <dbReference type="EMBL" id="MBB5661561.1"/>
    </source>
</evidence>
<dbReference type="CDD" id="cd03034">
    <property type="entry name" value="ArsC_ArsC"/>
    <property type="match status" value="1"/>
</dbReference>
<dbReference type="EC" id="1.20.4.1" evidence="4 7"/>
<dbReference type="Gene3D" id="3.40.30.10">
    <property type="entry name" value="Glutaredoxin"/>
    <property type="match status" value="1"/>
</dbReference>
<dbReference type="AlphaFoldDB" id="A0A7W9A535"/>
<dbReference type="InterPro" id="IPR006659">
    <property type="entry name" value="Arsenate_reductase"/>
</dbReference>
<reference evidence="8 9" key="1">
    <citation type="submission" date="2020-08" db="EMBL/GenBank/DDBJ databases">
        <title>Genomic Encyclopedia of Type Strains, Phase IV (KMG-IV): sequencing the most valuable type-strain genomes for metagenomic binning, comparative biology and taxonomic classification.</title>
        <authorList>
            <person name="Goeker M."/>
        </authorList>
    </citation>
    <scope>NUCLEOTIDE SEQUENCE [LARGE SCALE GENOMIC DNA]</scope>
    <source>
        <strain evidence="8 9">DSM 24448</strain>
    </source>
</reference>
<comment type="caution">
    <text evidence="8">The sequence shown here is derived from an EMBL/GenBank/DDBJ whole genome shotgun (WGS) entry which is preliminary data.</text>
</comment>
<dbReference type="InterPro" id="IPR006660">
    <property type="entry name" value="Arsenate_reductase-like"/>
</dbReference>
<keyword evidence="3 7" id="KW-0560">Oxidoreductase</keyword>
<dbReference type="GO" id="GO:0008794">
    <property type="term" value="F:arsenate reductase (glutaredoxin) activity"/>
    <property type="evidence" value="ECO:0007669"/>
    <property type="project" value="UniProtKB-UniRule"/>
</dbReference>
<evidence type="ECO:0000313" key="9">
    <source>
        <dbReference type="Proteomes" id="UP000548978"/>
    </source>
</evidence>
<dbReference type="EMBL" id="JACIJB010000012">
    <property type="protein sequence ID" value="MBB5661561.1"/>
    <property type="molecule type" value="Genomic_DNA"/>
</dbReference>
<organism evidence="8 9">
    <name type="scientific">Brevundimonas halotolerans</name>
    <dbReference type="NCBI Taxonomy" id="69670"/>
    <lineage>
        <taxon>Bacteria</taxon>
        <taxon>Pseudomonadati</taxon>
        <taxon>Pseudomonadota</taxon>
        <taxon>Alphaproteobacteria</taxon>
        <taxon>Caulobacterales</taxon>
        <taxon>Caulobacteraceae</taxon>
        <taxon>Brevundimonas</taxon>
    </lineage>
</organism>
<comment type="catalytic activity">
    <reaction evidence="7">
        <text>[glutaredoxin]-dithiol + arsenate + glutathione + H(+) = glutathionyl-S-S-[glutaredoxin] + arsenite + H2O</text>
        <dbReference type="Rhea" id="RHEA:22016"/>
        <dbReference type="Rhea" id="RHEA-COMP:10729"/>
        <dbReference type="Rhea" id="RHEA-COMP:17668"/>
        <dbReference type="ChEBI" id="CHEBI:15377"/>
        <dbReference type="ChEBI" id="CHEBI:15378"/>
        <dbReference type="ChEBI" id="CHEBI:29242"/>
        <dbReference type="ChEBI" id="CHEBI:29950"/>
        <dbReference type="ChEBI" id="CHEBI:48597"/>
        <dbReference type="ChEBI" id="CHEBI:57925"/>
        <dbReference type="ChEBI" id="CHEBI:146199"/>
        <dbReference type="EC" id="1.20.4.1"/>
    </reaction>
</comment>